<dbReference type="InterPro" id="IPR027417">
    <property type="entry name" value="P-loop_NTPase"/>
</dbReference>
<dbReference type="Gene3D" id="3.40.50.300">
    <property type="entry name" value="P-loop containing nucleotide triphosphate hydrolases"/>
    <property type="match status" value="1"/>
</dbReference>
<dbReference type="GO" id="GO:0003924">
    <property type="term" value="F:GTPase activity"/>
    <property type="evidence" value="ECO:0007669"/>
    <property type="project" value="InterPro"/>
</dbReference>
<keyword evidence="2 3" id="KW-0342">GTP-binding</keyword>
<reference evidence="5" key="1">
    <citation type="submission" date="2023-06" db="EMBL/GenBank/DDBJ databases">
        <authorList>
            <person name="Kurt Z."/>
        </authorList>
    </citation>
    <scope>NUCLEOTIDE SEQUENCE</scope>
</reference>
<evidence type="ECO:0000313" key="6">
    <source>
        <dbReference type="EMBL" id="CAL6017288.1"/>
    </source>
</evidence>
<evidence type="ECO:0000313" key="5">
    <source>
        <dbReference type="EMBL" id="CAI9940301.1"/>
    </source>
</evidence>
<feature type="binding site" evidence="4">
    <location>
        <position position="19"/>
    </location>
    <ligand>
        <name>Mg(2+)</name>
        <dbReference type="ChEBI" id="CHEBI:18420"/>
    </ligand>
</feature>
<dbReference type="EMBL" id="CATOUU010000675">
    <property type="protein sequence ID" value="CAI9940301.1"/>
    <property type="molecule type" value="Genomic_DNA"/>
</dbReference>
<accession>A0AA86U5M3</accession>
<keyword evidence="1 3" id="KW-0547">Nucleotide-binding</keyword>
<protein>
    <submittedName>
        <fullName evidence="5">ARF/SAR type</fullName>
    </submittedName>
</protein>
<reference evidence="6 7" key="2">
    <citation type="submission" date="2024-07" db="EMBL/GenBank/DDBJ databases">
        <authorList>
            <person name="Akdeniz Z."/>
        </authorList>
    </citation>
    <scope>NUCLEOTIDE SEQUENCE [LARGE SCALE GENOMIC DNA]</scope>
</reference>
<keyword evidence="4" id="KW-0460">Magnesium</keyword>
<dbReference type="Proteomes" id="UP001642409">
    <property type="component" value="Unassembled WGS sequence"/>
</dbReference>
<dbReference type="CDD" id="cd00882">
    <property type="entry name" value="Ras_like_GTPase"/>
    <property type="match status" value="1"/>
</dbReference>
<feature type="binding site" evidence="3">
    <location>
        <begin position="12"/>
        <end position="19"/>
    </location>
    <ligand>
        <name>GTP</name>
        <dbReference type="ChEBI" id="CHEBI:37565"/>
    </ligand>
</feature>
<proteinExistence type="predicted"/>
<evidence type="ECO:0000256" key="1">
    <source>
        <dbReference type="ARBA" id="ARBA00022741"/>
    </source>
</evidence>
<name>A0AA86U5M3_9EUKA</name>
<dbReference type="EMBL" id="CAXDID020000078">
    <property type="protein sequence ID" value="CAL6017288.1"/>
    <property type="molecule type" value="Genomic_DNA"/>
</dbReference>
<organism evidence="5">
    <name type="scientific">Hexamita inflata</name>
    <dbReference type="NCBI Taxonomy" id="28002"/>
    <lineage>
        <taxon>Eukaryota</taxon>
        <taxon>Metamonada</taxon>
        <taxon>Diplomonadida</taxon>
        <taxon>Hexamitidae</taxon>
        <taxon>Hexamitinae</taxon>
        <taxon>Hexamita</taxon>
    </lineage>
</organism>
<evidence type="ECO:0000256" key="2">
    <source>
        <dbReference type="ARBA" id="ARBA00023134"/>
    </source>
</evidence>
<gene>
    <name evidence="6" type="ORF">HINF_LOCUS25916</name>
    <name evidence="5" type="ORF">HINF_LOCUS27946</name>
</gene>
<sequence length="232" mass="26799">MNTPNLKIKVIGPQMSGKTTLINKLCYNTCEYVEQDQGRSIAKITIGQVQKNLLIYDQMVPFDQLAHQVFNSFYDCILIVIDVQRKSQVEEELYKKLAMQINGNALVQVVYTKGDLEHDMTDDTFTCSAINGYNIDNVFQTLVKNIIIHKEAFIVSQYNVKLRDDEGEDEDEQEADFDQPIEEELKIIEEERQAAVNEHSNIRLTERLENIEQRVSGIERLLLKIAKKLEIE</sequence>
<dbReference type="GO" id="GO:0005525">
    <property type="term" value="F:GTP binding"/>
    <property type="evidence" value="ECO:0007669"/>
    <property type="project" value="UniProtKB-KW"/>
</dbReference>
<keyword evidence="7" id="KW-1185">Reference proteome</keyword>
<keyword evidence="4" id="KW-0479">Metal-binding</keyword>
<evidence type="ECO:0000256" key="3">
    <source>
        <dbReference type="PIRSR" id="PIRSR606689-1"/>
    </source>
</evidence>
<dbReference type="InterPro" id="IPR006689">
    <property type="entry name" value="Small_GTPase_ARF/SAR"/>
</dbReference>
<evidence type="ECO:0000256" key="4">
    <source>
        <dbReference type="PIRSR" id="PIRSR606689-2"/>
    </source>
</evidence>
<dbReference type="GO" id="GO:0046872">
    <property type="term" value="F:metal ion binding"/>
    <property type="evidence" value="ECO:0007669"/>
    <property type="project" value="UniProtKB-KW"/>
</dbReference>
<comment type="caution">
    <text evidence="5">The sequence shown here is derived from an EMBL/GenBank/DDBJ whole genome shotgun (WGS) entry which is preliminary data.</text>
</comment>
<dbReference type="AlphaFoldDB" id="A0AA86U5M3"/>
<dbReference type="SUPFAM" id="SSF52540">
    <property type="entry name" value="P-loop containing nucleoside triphosphate hydrolases"/>
    <property type="match status" value="1"/>
</dbReference>
<dbReference type="Pfam" id="PF00025">
    <property type="entry name" value="Arf"/>
    <property type="match status" value="1"/>
</dbReference>
<evidence type="ECO:0000313" key="7">
    <source>
        <dbReference type="Proteomes" id="UP001642409"/>
    </source>
</evidence>